<organism evidence="1 2">
    <name type="scientific">Coemansia aciculifera</name>
    <dbReference type="NCBI Taxonomy" id="417176"/>
    <lineage>
        <taxon>Eukaryota</taxon>
        <taxon>Fungi</taxon>
        <taxon>Fungi incertae sedis</taxon>
        <taxon>Zoopagomycota</taxon>
        <taxon>Kickxellomycotina</taxon>
        <taxon>Kickxellomycetes</taxon>
        <taxon>Kickxellales</taxon>
        <taxon>Kickxellaceae</taxon>
        <taxon>Coemansia</taxon>
    </lineage>
</organism>
<comment type="caution">
    <text evidence="1">The sequence shown here is derived from an EMBL/GenBank/DDBJ whole genome shotgun (WGS) entry which is preliminary data.</text>
</comment>
<sequence>MFVLTKSRTQRLPPLSLPELQRFSAVLAPVVVSLRSASSSWTIPTVLLSVTSLAQFARTISSPSSNLSVRPVAFAKRASVCGRGVL</sequence>
<proteinExistence type="predicted"/>
<reference evidence="1" key="1">
    <citation type="submission" date="2022-07" db="EMBL/GenBank/DDBJ databases">
        <title>Phylogenomic reconstructions and comparative analyses of Kickxellomycotina fungi.</title>
        <authorList>
            <person name="Reynolds N.K."/>
            <person name="Stajich J.E."/>
            <person name="Barry K."/>
            <person name="Grigoriev I.V."/>
            <person name="Crous P."/>
            <person name="Smith M.E."/>
        </authorList>
    </citation>
    <scope>NUCLEOTIDE SEQUENCE</scope>
    <source>
        <strain evidence="1">CBS 190363</strain>
    </source>
</reference>
<protein>
    <submittedName>
        <fullName evidence="1">Uncharacterized protein</fullName>
    </submittedName>
</protein>
<evidence type="ECO:0000313" key="2">
    <source>
        <dbReference type="Proteomes" id="UP001139981"/>
    </source>
</evidence>
<name>A0ACC1LWT3_9FUNG</name>
<accession>A0ACC1LWT3</accession>
<gene>
    <name evidence="1" type="ORF">IWW38_005192</name>
</gene>
<dbReference type="EMBL" id="JANBVB010002288">
    <property type="protein sequence ID" value="KAJ2886926.1"/>
    <property type="molecule type" value="Genomic_DNA"/>
</dbReference>
<evidence type="ECO:0000313" key="1">
    <source>
        <dbReference type="EMBL" id="KAJ2886926.1"/>
    </source>
</evidence>
<dbReference type="Proteomes" id="UP001139981">
    <property type="component" value="Unassembled WGS sequence"/>
</dbReference>
<keyword evidence="2" id="KW-1185">Reference proteome</keyword>